<dbReference type="EMBL" id="UZAH01017811">
    <property type="protein sequence ID" value="VDO47351.1"/>
    <property type="molecule type" value="Genomic_DNA"/>
</dbReference>
<keyword evidence="2" id="KW-1185">Reference proteome</keyword>
<proteinExistence type="predicted"/>
<sequence length="113" mass="12644">MIVFGLSTGLVPKRIYVDDAERCRWMPWECLKGTDGEPEPYDQTAMIWTLATMVWSMFHRGFHKVEKHRAVRIRNRSGDIASVSSVHSPLSPNSVMWQIGGDLPAGDTGKNGA</sequence>
<dbReference type="WBParaSite" id="HPBE_0000387401-mRNA-1">
    <property type="protein sequence ID" value="HPBE_0000387401-mRNA-1"/>
    <property type="gene ID" value="HPBE_0000387401"/>
</dbReference>
<evidence type="ECO:0000313" key="1">
    <source>
        <dbReference type="EMBL" id="VDO47351.1"/>
    </source>
</evidence>
<protein>
    <submittedName>
        <fullName evidence="3">Pkinase_Tyr domain-containing protein</fullName>
    </submittedName>
</protein>
<dbReference type="OrthoDB" id="5782147at2759"/>
<dbReference type="AlphaFoldDB" id="A0A183FCI2"/>
<evidence type="ECO:0000313" key="2">
    <source>
        <dbReference type="Proteomes" id="UP000050761"/>
    </source>
</evidence>
<reference evidence="3" key="2">
    <citation type="submission" date="2019-09" db="UniProtKB">
        <authorList>
            <consortium name="WormBaseParasite"/>
        </authorList>
    </citation>
    <scope>IDENTIFICATION</scope>
</reference>
<organism evidence="2 3">
    <name type="scientific">Heligmosomoides polygyrus</name>
    <name type="common">Parasitic roundworm</name>
    <dbReference type="NCBI Taxonomy" id="6339"/>
    <lineage>
        <taxon>Eukaryota</taxon>
        <taxon>Metazoa</taxon>
        <taxon>Ecdysozoa</taxon>
        <taxon>Nematoda</taxon>
        <taxon>Chromadorea</taxon>
        <taxon>Rhabditida</taxon>
        <taxon>Rhabditina</taxon>
        <taxon>Rhabditomorpha</taxon>
        <taxon>Strongyloidea</taxon>
        <taxon>Heligmosomidae</taxon>
        <taxon>Heligmosomoides</taxon>
    </lineage>
</organism>
<gene>
    <name evidence="1" type="ORF">HPBE_LOCUS3875</name>
</gene>
<name>A0A183FCI2_HELPZ</name>
<reference evidence="1 2" key="1">
    <citation type="submission" date="2018-11" db="EMBL/GenBank/DDBJ databases">
        <authorList>
            <consortium name="Pathogen Informatics"/>
        </authorList>
    </citation>
    <scope>NUCLEOTIDE SEQUENCE [LARGE SCALE GENOMIC DNA]</scope>
</reference>
<accession>A0A183FCI2</accession>
<evidence type="ECO:0000313" key="3">
    <source>
        <dbReference type="WBParaSite" id="HPBE_0000387401-mRNA-1"/>
    </source>
</evidence>
<accession>A0A3P7VHD8</accession>
<dbReference type="Proteomes" id="UP000050761">
    <property type="component" value="Unassembled WGS sequence"/>
</dbReference>